<evidence type="ECO:0000256" key="5">
    <source>
        <dbReference type="ARBA" id="ARBA00022984"/>
    </source>
</evidence>
<gene>
    <name evidence="9" type="ORF">G8770_09365</name>
</gene>
<keyword evidence="10" id="KW-1185">Reference proteome</keyword>
<dbReference type="GO" id="GO:0009252">
    <property type="term" value="P:peptidoglycan biosynthetic process"/>
    <property type="evidence" value="ECO:0007669"/>
    <property type="project" value="UniProtKB-KW"/>
</dbReference>
<dbReference type="GO" id="GO:0071555">
    <property type="term" value="P:cell wall organization"/>
    <property type="evidence" value="ECO:0007669"/>
    <property type="project" value="UniProtKB-UniRule"/>
</dbReference>
<dbReference type="SUPFAM" id="SSF141523">
    <property type="entry name" value="L,D-transpeptidase catalytic domain-like"/>
    <property type="match status" value="1"/>
</dbReference>
<name>A0A9E5JS47_9GAMM</name>
<evidence type="ECO:0000256" key="7">
    <source>
        <dbReference type="PROSITE-ProRule" id="PRU01373"/>
    </source>
</evidence>
<dbReference type="RefSeq" id="WP_167185244.1">
    <property type="nucleotide sequence ID" value="NZ_JAAONZ010000005.1"/>
</dbReference>
<keyword evidence="4 7" id="KW-0133">Cell shape</keyword>
<dbReference type="InterPro" id="IPR005490">
    <property type="entry name" value="LD_TPept_cat_dom"/>
</dbReference>
<dbReference type="EMBL" id="JAAONZ010000005">
    <property type="protein sequence ID" value="NHO65748.1"/>
    <property type="molecule type" value="Genomic_DNA"/>
</dbReference>
<organism evidence="9 10">
    <name type="scientific">Pseudomaricurvus hydrocarbonicus</name>
    <dbReference type="NCBI Taxonomy" id="1470433"/>
    <lineage>
        <taxon>Bacteria</taxon>
        <taxon>Pseudomonadati</taxon>
        <taxon>Pseudomonadota</taxon>
        <taxon>Gammaproteobacteria</taxon>
        <taxon>Cellvibrionales</taxon>
        <taxon>Cellvibrionaceae</taxon>
        <taxon>Pseudomaricurvus</taxon>
    </lineage>
</organism>
<keyword evidence="5 7" id="KW-0573">Peptidoglycan synthesis</keyword>
<dbReference type="Pfam" id="PF03734">
    <property type="entry name" value="YkuD"/>
    <property type="match status" value="1"/>
</dbReference>
<dbReference type="Gene3D" id="2.40.440.10">
    <property type="entry name" value="L,D-transpeptidase catalytic domain-like"/>
    <property type="match status" value="1"/>
</dbReference>
<sequence length="226" mass="24695">MVKTYAVVKTYAAKPNLVKYSMIYFHCPAGWFAVRTFVLLLTVFAVSTLTTAAEVGSGEAVPATPRRWLLVDTGLLTLSVMEGSEAIYHVQNIAIGSNGTGNHHNKRLRDEKTPLGDFTITAIRPSNRFHLFVGFDYPTMSYADAAVADGRISQEEYAALQSAWHQNLPIPQSTGLGGYFGIHGVGAGNARIHRLFNWTNGCIALTNQQIEQLARLITVGTPVSIR</sequence>
<evidence type="ECO:0000256" key="4">
    <source>
        <dbReference type="ARBA" id="ARBA00022960"/>
    </source>
</evidence>
<evidence type="ECO:0000259" key="8">
    <source>
        <dbReference type="PROSITE" id="PS52029"/>
    </source>
</evidence>
<evidence type="ECO:0000256" key="3">
    <source>
        <dbReference type="ARBA" id="ARBA00022679"/>
    </source>
</evidence>
<comment type="pathway">
    <text evidence="1 7">Cell wall biogenesis; peptidoglycan biosynthesis.</text>
</comment>
<evidence type="ECO:0000256" key="1">
    <source>
        <dbReference type="ARBA" id="ARBA00004752"/>
    </source>
</evidence>
<keyword evidence="3" id="KW-0808">Transferase</keyword>
<comment type="similarity">
    <text evidence="2">Belongs to the YkuD family.</text>
</comment>
<dbReference type="Proteomes" id="UP000787472">
    <property type="component" value="Unassembled WGS sequence"/>
</dbReference>
<evidence type="ECO:0000256" key="2">
    <source>
        <dbReference type="ARBA" id="ARBA00005992"/>
    </source>
</evidence>
<protein>
    <submittedName>
        <fullName evidence="9">L,D-transpeptidase</fullName>
    </submittedName>
</protein>
<dbReference type="AlphaFoldDB" id="A0A9E5JS47"/>
<feature type="active site" description="Proton donor/acceptor" evidence="7">
    <location>
        <position position="183"/>
    </location>
</feature>
<feature type="active site" description="Nucleophile" evidence="7">
    <location>
        <position position="202"/>
    </location>
</feature>
<dbReference type="InterPro" id="IPR038063">
    <property type="entry name" value="Transpep_catalytic_dom"/>
</dbReference>
<dbReference type="GO" id="GO:0004180">
    <property type="term" value="F:carboxypeptidase activity"/>
    <property type="evidence" value="ECO:0007669"/>
    <property type="project" value="UniProtKB-ARBA"/>
</dbReference>
<comment type="caution">
    <text evidence="9">The sequence shown here is derived from an EMBL/GenBank/DDBJ whole genome shotgun (WGS) entry which is preliminary data.</text>
</comment>
<dbReference type="PROSITE" id="PS52029">
    <property type="entry name" value="LD_TPASE"/>
    <property type="match status" value="1"/>
</dbReference>
<reference evidence="9" key="1">
    <citation type="submission" date="2020-03" db="EMBL/GenBank/DDBJ databases">
        <authorList>
            <person name="Guo F."/>
        </authorList>
    </citation>
    <scope>NUCLEOTIDE SEQUENCE</scope>
    <source>
        <strain evidence="9">JCM 30134</strain>
    </source>
</reference>
<feature type="domain" description="L,D-TPase catalytic" evidence="8">
    <location>
        <begin position="67"/>
        <end position="226"/>
    </location>
</feature>
<accession>A0A9E5JS47</accession>
<dbReference type="GO" id="GO:0016740">
    <property type="term" value="F:transferase activity"/>
    <property type="evidence" value="ECO:0007669"/>
    <property type="project" value="UniProtKB-KW"/>
</dbReference>
<dbReference type="CDD" id="cd16913">
    <property type="entry name" value="YkuD_like"/>
    <property type="match status" value="1"/>
</dbReference>
<evidence type="ECO:0000313" key="9">
    <source>
        <dbReference type="EMBL" id="NHO65748.1"/>
    </source>
</evidence>
<evidence type="ECO:0000256" key="6">
    <source>
        <dbReference type="ARBA" id="ARBA00023316"/>
    </source>
</evidence>
<dbReference type="GO" id="GO:0008360">
    <property type="term" value="P:regulation of cell shape"/>
    <property type="evidence" value="ECO:0007669"/>
    <property type="project" value="UniProtKB-UniRule"/>
</dbReference>
<keyword evidence="6 7" id="KW-0961">Cell wall biogenesis/degradation</keyword>
<evidence type="ECO:0000313" key="10">
    <source>
        <dbReference type="Proteomes" id="UP000787472"/>
    </source>
</evidence>
<proteinExistence type="inferred from homology"/>